<proteinExistence type="predicted"/>
<protein>
    <submittedName>
        <fullName evidence="1">Uncharacterized protein</fullName>
    </submittedName>
</protein>
<dbReference type="AlphaFoldDB" id="A0A8H6Z9R5"/>
<evidence type="ECO:0000313" key="2">
    <source>
        <dbReference type="Proteomes" id="UP000623467"/>
    </source>
</evidence>
<keyword evidence="2" id="KW-1185">Reference proteome</keyword>
<gene>
    <name evidence="1" type="ORF">MSAN_00552800</name>
</gene>
<evidence type="ECO:0000313" key="1">
    <source>
        <dbReference type="EMBL" id="KAF7373432.1"/>
    </source>
</evidence>
<dbReference type="Proteomes" id="UP000623467">
    <property type="component" value="Unassembled WGS sequence"/>
</dbReference>
<reference evidence="1" key="1">
    <citation type="submission" date="2020-05" db="EMBL/GenBank/DDBJ databases">
        <title>Mycena genomes resolve the evolution of fungal bioluminescence.</title>
        <authorList>
            <person name="Tsai I.J."/>
        </authorList>
    </citation>
    <scope>NUCLEOTIDE SEQUENCE</scope>
    <source>
        <strain evidence="1">160909Yilan</strain>
    </source>
</reference>
<dbReference type="EMBL" id="JACAZH010000003">
    <property type="protein sequence ID" value="KAF7373432.1"/>
    <property type="molecule type" value="Genomic_DNA"/>
</dbReference>
<name>A0A8H6Z9R5_9AGAR</name>
<comment type="caution">
    <text evidence="1">The sequence shown here is derived from an EMBL/GenBank/DDBJ whole genome shotgun (WGS) entry which is preliminary data.</text>
</comment>
<organism evidence="1 2">
    <name type="scientific">Mycena sanguinolenta</name>
    <dbReference type="NCBI Taxonomy" id="230812"/>
    <lineage>
        <taxon>Eukaryota</taxon>
        <taxon>Fungi</taxon>
        <taxon>Dikarya</taxon>
        <taxon>Basidiomycota</taxon>
        <taxon>Agaricomycotina</taxon>
        <taxon>Agaricomycetes</taxon>
        <taxon>Agaricomycetidae</taxon>
        <taxon>Agaricales</taxon>
        <taxon>Marasmiineae</taxon>
        <taxon>Mycenaceae</taxon>
        <taxon>Mycena</taxon>
    </lineage>
</organism>
<accession>A0A8H6Z9R5</accession>
<sequence length="260" mass="29525">MQLNYVHTTVVTPRLYILSDAWSCGPSSRFVLTPHARLHRPTRVVPPSRALGFAFLHLHPPCLRRHRPYHRIEFAISIIGRIAKYAPLVVRVISGTLAHVVIWELPVPRRHSSGYDRRARAESTRFSTVYRVHSPTSAARLFPTPPLASPTRRSKARDGEFMDHGQHACGHSSLWRLLPADLHDFQALSLQVSVVPDARCDAFRSANYHRLGKPRADSAHPRTVSTRCWLSNFKFSEGASPLIQRPLESRWFLLVPPAYT</sequence>